<accession>A0ABS6L9S1</accession>
<organism evidence="3 4">
    <name type="scientific">Rahnella ecdela</name>
    <dbReference type="NCBI Taxonomy" id="2816250"/>
    <lineage>
        <taxon>Bacteria</taxon>
        <taxon>Pseudomonadati</taxon>
        <taxon>Pseudomonadota</taxon>
        <taxon>Gammaproteobacteria</taxon>
        <taxon>Enterobacterales</taxon>
        <taxon>Yersiniaceae</taxon>
        <taxon>Rahnella</taxon>
    </lineage>
</organism>
<dbReference type="RefSeq" id="WP_217147732.1">
    <property type="nucleotide sequence ID" value="NZ_JAFMOY010000095.1"/>
</dbReference>
<feature type="signal peptide" evidence="1">
    <location>
        <begin position="1"/>
        <end position="22"/>
    </location>
</feature>
<keyword evidence="4" id="KW-1185">Reference proteome</keyword>
<dbReference type="EMBL" id="JAFMOY010000095">
    <property type="protein sequence ID" value="MBU9843683.1"/>
    <property type="molecule type" value="Genomic_DNA"/>
</dbReference>
<evidence type="ECO:0000313" key="3">
    <source>
        <dbReference type="EMBL" id="MBU9843683.1"/>
    </source>
</evidence>
<evidence type="ECO:0000259" key="2">
    <source>
        <dbReference type="Pfam" id="PF07338"/>
    </source>
</evidence>
<dbReference type="InterPro" id="IPR010854">
    <property type="entry name" value="YdgH/BhsA/McbA-like_dom"/>
</dbReference>
<gene>
    <name evidence="3" type="ORF">J1784_01350</name>
</gene>
<feature type="domain" description="YdgH/BhsA/McbA-like" evidence="2">
    <location>
        <begin position="37"/>
        <end position="88"/>
    </location>
</feature>
<evidence type="ECO:0000256" key="1">
    <source>
        <dbReference type="SAM" id="SignalP"/>
    </source>
</evidence>
<feature type="chain" id="PRO_5046660880" evidence="1">
    <location>
        <begin position="23"/>
        <end position="89"/>
    </location>
</feature>
<name>A0ABS6L9S1_9GAMM</name>
<protein>
    <submittedName>
        <fullName evidence="3">DUF1471 domain-containing protein</fullName>
    </submittedName>
</protein>
<dbReference type="Pfam" id="PF07338">
    <property type="entry name" value="YdgH_BhsA-like"/>
    <property type="match status" value="1"/>
</dbReference>
<sequence>MKNITLIIVAAAMLTTSALAFAGPVMEVNQMDASGLNETGVISSGGFTTLDELNASLSMKASGAGASHYRIVSVTGNNKLSGTAILYRE</sequence>
<reference evidence="3 4" key="1">
    <citation type="submission" date="2021-03" db="EMBL/GenBank/DDBJ databases">
        <title>Five novel Rahnella species.</title>
        <authorList>
            <person name="Brady C."/>
            <person name="Asselin J."/>
            <person name="Beer S."/>
            <person name="Bruberg M.B."/>
            <person name="Crampton B."/>
            <person name="Venter S."/>
            <person name="Arnold D."/>
            <person name="Denman S."/>
        </authorList>
    </citation>
    <scope>NUCLEOTIDE SEQUENCE [LARGE SCALE GENOMIC DNA]</scope>
    <source>
        <strain evidence="3 4">FRB 231</strain>
    </source>
</reference>
<proteinExistence type="predicted"/>
<comment type="caution">
    <text evidence="3">The sequence shown here is derived from an EMBL/GenBank/DDBJ whole genome shotgun (WGS) entry which is preliminary data.</text>
</comment>
<keyword evidence="1" id="KW-0732">Signal</keyword>
<dbReference type="Proteomes" id="UP000739284">
    <property type="component" value="Unassembled WGS sequence"/>
</dbReference>
<evidence type="ECO:0000313" key="4">
    <source>
        <dbReference type="Proteomes" id="UP000739284"/>
    </source>
</evidence>